<feature type="compositionally biased region" description="Low complexity" evidence="1">
    <location>
        <begin position="38"/>
        <end position="56"/>
    </location>
</feature>
<dbReference type="InterPro" id="IPR010982">
    <property type="entry name" value="Lambda_DNA-bd_dom_sf"/>
</dbReference>
<name>A0A8H9C672_9HYPH</name>
<dbReference type="PROSITE" id="PS50943">
    <property type="entry name" value="HTH_CROC1"/>
    <property type="match status" value="1"/>
</dbReference>
<dbReference type="InterPro" id="IPR001387">
    <property type="entry name" value="Cro/C1-type_HTH"/>
</dbReference>
<accession>A0A8H9C672</accession>
<evidence type="ECO:0000259" key="2">
    <source>
        <dbReference type="PROSITE" id="PS50943"/>
    </source>
</evidence>
<evidence type="ECO:0000256" key="1">
    <source>
        <dbReference type="SAM" id="MobiDB-lite"/>
    </source>
</evidence>
<evidence type="ECO:0000313" key="4">
    <source>
        <dbReference type="Proteomes" id="UP000663508"/>
    </source>
</evidence>
<dbReference type="Pfam" id="PF01381">
    <property type="entry name" value="HTH_3"/>
    <property type="match status" value="1"/>
</dbReference>
<dbReference type="Proteomes" id="UP000663508">
    <property type="component" value="Chromosome"/>
</dbReference>
<dbReference type="GO" id="GO:0003677">
    <property type="term" value="F:DNA binding"/>
    <property type="evidence" value="ECO:0007669"/>
    <property type="project" value="InterPro"/>
</dbReference>
<reference evidence="3" key="1">
    <citation type="submission" date="2020-11" db="EMBL/GenBank/DDBJ databases">
        <title>Complete genome sequence of a novel pathogenic Methylobacterium strain isolated from rice in Vietnam.</title>
        <authorList>
            <person name="Lai K."/>
            <person name="Okazaki S."/>
            <person name="Higashi K."/>
            <person name="Mori H."/>
            <person name="Toyoda A."/>
            <person name="Kurokawa K."/>
        </authorList>
    </citation>
    <scope>NUCLEOTIDE SEQUENCE</scope>
    <source>
        <strain evidence="3">VL1</strain>
    </source>
</reference>
<feature type="domain" description="HTH cro/C1-type" evidence="2">
    <location>
        <begin position="68"/>
        <end position="105"/>
    </location>
</feature>
<protein>
    <recommendedName>
        <fullName evidence="2">HTH cro/C1-type domain-containing protein</fullName>
    </recommendedName>
</protein>
<gene>
    <name evidence="3" type="ORF">mvi_34530</name>
</gene>
<sequence>MSETVISARIRPDGSVVRCHPDGSETPFAPAPLRPMSDEQVASAAAADPDARPTSPEGAASARRVPRIRTLRRALALTQEEFAARYHIPLGTLRDWEQGRTIPDQPAQAYLTVIAHDPEGVSRALAARPA</sequence>
<dbReference type="Gene3D" id="1.10.260.40">
    <property type="entry name" value="lambda repressor-like DNA-binding domains"/>
    <property type="match status" value="1"/>
</dbReference>
<dbReference type="CDD" id="cd00093">
    <property type="entry name" value="HTH_XRE"/>
    <property type="match status" value="1"/>
</dbReference>
<dbReference type="KEGG" id="mind:mvi_34530"/>
<proteinExistence type="predicted"/>
<dbReference type="SUPFAM" id="SSF47413">
    <property type="entry name" value="lambda repressor-like DNA-binding domains"/>
    <property type="match status" value="1"/>
</dbReference>
<dbReference type="EMBL" id="AP024145">
    <property type="protein sequence ID" value="BCM84992.1"/>
    <property type="molecule type" value="Genomic_DNA"/>
</dbReference>
<feature type="region of interest" description="Disordered" evidence="1">
    <location>
        <begin position="1"/>
        <end position="65"/>
    </location>
</feature>
<evidence type="ECO:0000313" key="3">
    <source>
        <dbReference type="EMBL" id="BCM84992.1"/>
    </source>
</evidence>
<organism evidence="3 4">
    <name type="scientific">Methylobacterium indicum</name>
    <dbReference type="NCBI Taxonomy" id="1775910"/>
    <lineage>
        <taxon>Bacteria</taxon>
        <taxon>Pseudomonadati</taxon>
        <taxon>Pseudomonadota</taxon>
        <taxon>Alphaproteobacteria</taxon>
        <taxon>Hyphomicrobiales</taxon>
        <taxon>Methylobacteriaceae</taxon>
        <taxon>Methylobacterium</taxon>
    </lineage>
</organism>
<dbReference type="AlphaFoldDB" id="A0A8H9C672"/>
<dbReference type="SMART" id="SM00530">
    <property type="entry name" value="HTH_XRE"/>
    <property type="match status" value="1"/>
</dbReference>